<evidence type="ECO:0000313" key="10">
    <source>
        <dbReference type="Proteomes" id="UP000828390"/>
    </source>
</evidence>
<accession>A0A9D4IYJ7</accession>
<proteinExistence type="predicted"/>
<evidence type="ECO:0000259" key="7">
    <source>
        <dbReference type="Pfam" id="PF02931"/>
    </source>
</evidence>
<dbReference type="InterPro" id="IPR038050">
    <property type="entry name" value="Neuro_actylchol_rec"/>
</dbReference>
<evidence type="ECO:0000256" key="6">
    <source>
        <dbReference type="SAM" id="SignalP"/>
    </source>
</evidence>
<dbReference type="CDD" id="cd18989">
    <property type="entry name" value="LGIC_ECD_cation"/>
    <property type="match status" value="1"/>
</dbReference>
<dbReference type="Gene3D" id="1.20.58.390">
    <property type="entry name" value="Neurotransmitter-gated ion-channel transmembrane domain"/>
    <property type="match status" value="1"/>
</dbReference>
<dbReference type="SUPFAM" id="SSF90112">
    <property type="entry name" value="Neurotransmitter-gated ion-channel transmembrane pore"/>
    <property type="match status" value="1"/>
</dbReference>
<evidence type="ECO:0000256" key="2">
    <source>
        <dbReference type="ARBA" id="ARBA00022692"/>
    </source>
</evidence>
<dbReference type="PANTHER" id="PTHR18945">
    <property type="entry name" value="NEUROTRANSMITTER GATED ION CHANNEL"/>
    <property type="match status" value="1"/>
</dbReference>
<evidence type="ECO:0000313" key="9">
    <source>
        <dbReference type="EMBL" id="KAH3789018.1"/>
    </source>
</evidence>
<feature type="transmembrane region" description="Helical" evidence="5">
    <location>
        <begin position="312"/>
        <end position="335"/>
    </location>
</feature>
<evidence type="ECO:0000256" key="5">
    <source>
        <dbReference type="SAM" id="Phobius"/>
    </source>
</evidence>
<dbReference type="InterPro" id="IPR006202">
    <property type="entry name" value="Neur_chan_lig-bd"/>
</dbReference>
<feature type="transmembrane region" description="Helical" evidence="5">
    <location>
        <begin position="384"/>
        <end position="406"/>
    </location>
</feature>
<keyword evidence="2 5" id="KW-0812">Transmembrane</keyword>
<reference evidence="9" key="1">
    <citation type="journal article" date="2019" name="bioRxiv">
        <title>The Genome of the Zebra Mussel, Dreissena polymorpha: A Resource for Invasive Species Research.</title>
        <authorList>
            <person name="McCartney M.A."/>
            <person name="Auch B."/>
            <person name="Kono T."/>
            <person name="Mallez S."/>
            <person name="Zhang Y."/>
            <person name="Obille A."/>
            <person name="Becker A."/>
            <person name="Abrahante J.E."/>
            <person name="Garbe J."/>
            <person name="Badalamenti J.P."/>
            <person name="Herman A."/>
            <person name="Mangelson H."/>
            <person name="Liachko I."/>
            <person name="Sullivan S."/>
            <person name="Sone E.D."/>
            <person name="Koren S."/>
            <person name="Silverstein K.A.T."/>
            <person name="Beckman K.B."/>
            <person name="Gohl D.M."/>
        </authorList>
    </citation>
    <scope>NUCLEOTIDE SEQUENCE</scope>
    <source>
        <strain evidence="9">Duluth1</strain>
        <tissue evidence="9">Whole animal</tissue>
    </source>
</reference>
<feature type="transmembrane region" description="Helical" evidence="5">
    <location>
        <begin position="278"/>
        <end position="300"/>
    </location>
</feature>
<feature type="chain" id="PRO_5039653547" evidence="6">
    <location>
        <begin position="22"/>
        <end position="409"/>
    </location>
</feature>
<protein>
    <submittedName>
        <fullName evidence="9">Uncharacterized protein</fullName>
    </submittedName>
</protein>
<evidence type="ECO:0000256" key="3">
    <source>
        <dbReference type="ARBA" id="ARBA00022989"/>
    </source>
</evidence>
<keyword evidence="4 5" id="KW-0472">Membrane</keyword>
<keyword evidence="3 5" id="KW-1133">Transmembrane helix</keyword>
<comment type="caution">
    <text evidence="9">The sequence shown here is derived from an EMBL/GenBank/DDBJ whole genome shotgun (WGS) entry which is preliminary data.</text>
</comment>
<feature type="signal peptide" evidence="6">
    <location>
        <begin position="1"/>
        <end position="21"/>
    </location>
</feature>
<dbReference type="CDD" id="cd19051">
    <property type="entry name" value="LGIC_TM_cation"/>
    <property type="match status" value="1"/>
</dbReference>
<dbReference type="Proteomes" id="UP000828390">
    <property type="component" value="Unassembled WGS sequence"/>
</dbReference>
<comment type="subcellular location">
    <subcellularLocation>
        <location evidence="1">Membrane</location>
        <topology evidence="1">Multi-pass membrane protein</topology>
    </subcellularLocation>
</comment>
<dbReference type="InterPro" id="IPR006201">
    <property type="entry name" value="Neur_channel"/>
</dbReference>
<gene>
    <name evidence="9" type="ORF">DPMN_167185</name>
</gene>
<sequence length="409" mass="46508">MYTYVSVLLLFINVQFWIVGGQDDTANAWEDAKLLYGQIYNHYYNEGTPLTDVLPVQGSVPVYVYMAMKLTSLNGFDAVAGQIDIAGSMSMSWMDIIQPPIRGKSEVILGTVLIDYENAWSPRVVLTNAVDTVKDIADTTYKLRYTFSEVASGNYTANVTWEPRVLLRASCEPDVTFYPFDRQVCDVTYTAWAYTKDEVKLIVPTSEWDTSAAEGNGVWKIISTESEAFVSNDAYNVRFRITIQREPLYFTFNIGLPILLLGLLNGFVFLLPAESGERIGFCITCFLSFIVLMQTTMSFLPELANPMSLLCIYVFLMMCFSVFINITCIFMLRIYHMPEGTKVPNWMQMIVRVIGCKVCRCCDKDKSMPLPEVEWPEVGRMLDFFFFLAFIAAQTTLTIFFLLPLATRF</sequence>
<dbReference type="GO" id="GO:0004888">
    <property type="term" value="F:transmembrane signaling receptor activity"/>
    <property type="evidence" value="ECO:0007669"/>
    <property type="project" value="InterPro"/>
</dbReference>
<evidence type="ECO:0000256" key="4">
    <source>
        <dbReference type="ARBA" id="ARBA00023136"/>
    </source>
</evidence>
<keyword evidence="6" id="KW-0732">Signal</keyword>
<dbReference type="Pfam" id="PF02931">
    <property type="entry name" value="Neur_chan_LBD"/>
    <property type="match status" value="1"/>
</dbReference>
<dbReference type="InterPro" id="IPR036734">
    <property type="entry name" value="Neur_chan_lig-bd_sf"/>
</dbReference>
<dbReference type="PRINTS" id="PR00252">
    <property type="entry name" value="NRIONCHANNEL"/>
</dbReference>
<dbReference type="GO" id="GO:0005230">
    <property type="term" value="F:extracellular ligand-gated monoatomic ion channel activity"/>
    <property type="evidence" value="ECO:0007669"/>
    <property type="project" value="InterPro"/>
</dbReference>
<keyword evidence="10" id="KW-1185">Reference proteome</keyword>
<dbReference type="EMBL" id="JAIWYP010000008">
    <property type="protein sequence ID" value="KAH3789018.1"/>
    <property type="molecule type" value="Genomic_DNA"/>
</dbReference>
<name>A0A9D4IYJ7_DREPO</name>
<evidence type="ECO:0000256" key="1">
    <source>
        <dbReference type="ARBA" id="ARBA00004141"/>
    </source>
</evidence>
<dbReference type="GO" id="GO:0016020">
    <property type="term" value="C:membrane"/>
    <property type="evidence" value="ECO:0007669"/>
    <property type="project" value="UniProtKB-SubCell"/>
</dbReference>
<feature type="domain" description="Neurotransmitter-gated ion-channel transmembrane" evidence="8">
    <location>
        <begin position="256"/>
        <end position="351"/>
    </location>
</feature>
<dbReference type="InterPro" id="IPR036719">
    <property type="entry name" value="Neuro-gated_channel_TM_sf"/>
</dbReference>
<feature type="transmembrane region" description="Helical" evidence="5">
    <location>
        <begin position="248"/>
        <end position="272"/>
    </location>
</feature>
<reference evidence="9" key="2">
    <citation type="submission" date="2020-11" db="EMBL/GenBank/DDBJ databases">
        <authorList>
            <person name="McCartney M.A."/>
            <person name="Auch B."/>
            <person name="Kono T."/>
            <person name="Mallez S."/>
            <person name="Becker A."/>
            <person name="Gohl D.M."/>
            <person name="Silverstein K.A.T."/>
            <person name="Koren S."/>
            <person name="Bechman K.B."/>
            <person name="Herman A."/>
            <person name="Abrahante J.E."/>
            <person name="Garbe J."/>
        </authorList>
    </citation>
    <scope>NUCLEOTIDE SEQUENCE</scope>
    <source>
        <strain evidence="9">Duluth1</strain>
        <tissue evidence="9">Whole animal</tissue>
    </source>
</reference>
<feature type="domain" description="Neurotransmitter-gated ion-channel ligand-binding" evidence="7">
    <location>
        <begin position="53"/>
        <end position="247"/>
    </location>
</feature>
<dbReference type="Gene3D" id="2.70.170.10">
    <property type="entry name" value="Neurotransmitter-gated ion-channel ligand-binding domain"/>
    <property type="match status" value="1"/>
</dbReference>
<dbReference type="InterPro" id="IPR006029">
    <property type="entry name" value="Neurotrans-gated_channel_TM"/>
</dbReference>
<organism evidence="9 10">
    <name type="scientific">Dreissena polymorpha</name>
    <name type="common">Zebra mussel</name>
    <name type="synonym">Mytilus polymorpha</name>
    <dbReference type="NCBI Taxonomy" id="45954"/>
    <lineage>
        <taxon>Eukaryota</taxon>
        <taxon>Metazoa</taxon>
        <taxon>Spiralia</taxon>
        <taxon>Lophotrochozoa</taxon>
        <taxon>Mollusca</taxon>
        <taxon>Bivalvia</taxon>
        <taxon>Autobranchia</taxon>
        <taxon>Heteroconchia</taxon>
        <taxon>Euheterodonta</taxon>
        <taxon>Imparidentia</taxon>
        <taxon>Neoheterodontei</taxon>
        <taxon>Myida</taxon>
        <taxon>Dreissenoidea</taxon>
        <taxon>Dreissenidae</taxon>
        <taxon>Dreissena</taxon>
    </lineage>
</organism>
<dbReference type="AlphaFoldDB" id="A0A9D4IYJ7"/>
<evidence type="ECO:0000259" key="8">
    <source>
        <dbReference type="Pfam" id="PF02932"/>
    </source>
</evidence>
<dbReference type="Pfam" id="PF02932">
    <property type="entry name" value="Neur_chan_memb"/>
    <property type="match status" value="1"/>
</dbReference>
<dbReference type="SUPFAM" id="SSF63712">
    <property type="entry name" value="Nicotinic receptor ligand binding domain-like"/>
    <property type="match status" value="1"/>
</dbReference>